<evidence type="ECO:0000313" key="3">
    <source>
        <dbReference type="EMBL" id="WZW99566.1"/>
    </source>
</evidence>
<dbReference type="Gene3D" id="3.90.25.10">
    <property type="entry name" value="UDP-galactose 4-epimerase, domain 1"/>
    <property type="match status" value="1"/>
</dbReference>
<evidence type="ECO:0000259" key="2">
    <source>
        <dbReference type="Pfam" id="PF01370"/>
    </source>
</evidence>
<proteinExistence type="inferred from homology"/>
<keyword evidence="4" id="KW-1185">Reference proteome</keyword>
<organism evidence="3 4">
    <name type="scientific">Propioniciclava soli</name>
    <dbReference type="NCBI Taxonomy" id="2775081"/>
    <lineage>
        <taxon>Bacteria</taxon>
        <taxon>Bacillati</taxon>
        <taxon>Actinomycetota</taxon>
        <taxon>Actinomycetes</taxon>
        <taxon>Propionibacteriales</taxon>
        <taxon>Propionibacteriaceae</taxon>
        <taxon>Propioniciclava</taxon>
    </lineage>
</organism>
<dbReference type="SUPFAM" id="SSF51735">
    <property type="entry name" value="NAD(P)-binding Rossmann-fold domains"/>
    <property type="match status" value="1"/>
</dbReference>
<dbReference type="PANTHER" id="PTHR43000">
    <property type="entry name" value="DTDP-D-GLUCOSE 4,6-DEHYDRATASE-RELATED"/>
    <property type="match status" value="1"/>
</dbReference>
<sequence>MRALVTGGAGFIGSTLVKRLAASPGIAEVRALDDLSTGYRSILAGHEDLLREGSILDADALEDAVRGVDAVVHLAAIPSVPRSIAQPLASHEANATGTLRVLEAARAAGVGQVIVASSSSVYGANPRLPKDEFDWTRPLSPYAVSKLATEGYAIAYGHSYDMTTLAFRFFNVYGPGQAAGHAYAAVIPKFLEAALAGRPVEIHGDGRQSRDFTYVDTVCEVIETALAEQIGSPDPVNLAYGTPTTLLDLLALLEDALGHPVERTHVDSRRGDVRASQADGERVRALFGGVTPVELPEGLAATVDWFRNGGAAGQR</sequence>
<dbReference type="Gene3D" id="3.40.50.720">
    <property type="entry name" value="NAD(P)-binding Rossmann-like Domain"/>
    <property type="match status" value="1"/>
</dbReference>
<accession>A0ABZ3CBS0</accession>
<protein>
    <submittedName>
        <fullName evidence="3">NAD-dependent epimerase/dehydratase family protein</fullName>
    </submittedName>
</protein>
<gene>
    <name evidence="3" type="ORF">PCC79_05065</name>
</gene>
<dbReference type="InterPro" id="IPR036291">
    <property type="entry name" value="NAD(P)-bd_dom_sf"/>
</dbReference>
<dbReference type="Proteomes" id="UP001434337">
    <property type="component" value="Chromosome"/>
</dbReference>
<feature type="domain" description="NAD-dependent epimerase/dehydratase" evidence="2">
    <location>
        <begin position="3"/>
        <end position="238"/>
    </location>
</feature>
<dbReference type="InterPro" id="IPR001509">
    <property type="entry name" value="Epimerase_deHydtase"/>
</dbReference>
<evidence type="ECO:0000313" key="4">
    <source>
        <dbReference type="Proteomes" id="UP001434337"/>
    </source>
</evidence>
<name>A0ABZ3CBS0_9ACTN</name>
<reference evidence="3 4" key="1">
    <citation type="journal article" date="2023" name="Environ Microbiome">
        <title>A coral-associated actinobacterium mitigates coral bleaching under heat stress.</title>
        <authorList>
            <person name="Li J."/>
            <person name="Zou Y."/>
            <person name="Li Q."/>
            <person name="Zhang J."/>
            <person name="Bourne D.G."/>
            <person name="Lyu Y."/>
            <person name="Liu C."/>
            <person name="Zhang S."/>
        </authorList>
    </citation>
    <scope>NUCLEOTIDE SEQUENCE [LARGE SCALE GENOMIC DNA]</scope>
    <source>
        <strain evidence="3 4">SCSIO 13291</strain>
    </source>
</reference>
<dbReference type="EMBL" id="CP115965">
    <property type="protein sequence ID" value="WZW99566.1"/>
    <property type="molecule type" value="Genomic_DNA"/>
</dbReference>
<comment type="similarity">
    <text evidence="1">Belongs to the NAD(P)-dependent epimerase/dehydratase family.</text>
</comment>
<dbReference type="RefSeq" id="WP_342373179.1">
    <property type="nucleotide sequence ID" value="NZ_CP115965.1"/>
</dbReference>
<evidence type="ECO:0000256" key="1">
    <source>
        <dbReference type="ARBA" id="ARBA00007637"/>
    </source>
</evidence>
<dbReference type="Pfam" id="PF01370">
    <property type="entry name" value="Epimerase"/>
    <property type="match status" value="1"/>
</dbReference>